<evidence type="ECO:0000256" key="6">
    <source>
        <dbReference type="ARBA" id="ARBA00022932"/>
    </source>
</evidence>
<dbReference type="GO" id="GO:0006260">
    <property type="term" value="P:DNA replication"/>
    <property type="evidence" value="ECO:0007669"/>
    <property type="project" value="UniProtKB-KW"/>
</dbReference>
<dbReference type="Gene3D" id="3.90.1600.10">
    <property type="entry name" value="Palm domain of DNA polymerase"/>
    <property type="match status" value="2"/>
</dbReference>
<dbReference type="Pfam" id="PF03175">
    <property type="entry name" value="DNA_pol_B_2"/>
    <property type="match status" value="1"/>
</dbReference>
<dbReference type="EC" id="2.7.7.7" evidence="2"/>
<evidence type="ECO:0000256" key="8">
    <source>
        <dbReference type="ARBA" id="ARBA00049244"/>
    </source>
</evidence>
<evidence type="ECO:0000256" key="5">
    <source>
        <dbReference type="ARBA" id="ARBA00022705"/>
    </source>
</evidence>
<feature type="domain" description="DNA-directed DNA polymerase family B mitochondria/virus" evidence="9">
    <location>
        <begin position="4"/>
        <end position="249"/>
    </location>
</feature>
<comment type="similarity">
    <text evidence="1">Belongs to the DNA polymerase type-B family.</text>
</comment>
<dbReference type="InterPro" id="IPR006172">
    <property type="entry name" value="DNA-dir_DNA_pol_B"/>
</dbReference>
<dbReference type="GO" id="GO:0000166">
    <property type="term" value="F:nucleotide binding"/>
    <property type="evidence" value="ECO:0007669"/>
    <property type="project" value="InterPro"/>
</dbReference>
<geneLocation type="mitochondrion" evidence="10"/>
<sequence>MVGDIYNDIRSGYTGGATDVYIPYGENVFLYDVNSLYPTVMANCPMPVGKPVFFEGNIRNKDKNAFGFFRVKMTTPENLEHPILQTKVQTSDGLRTVAPLGQWEDVIFSPEMDNAVKLAYKFEILSGYTFDQAYIFKDYIENLYEIKQTHSKKDPMYLISKLLMNSLYGRWAMDYELNKHFITKDLEPYLLKYNIIENIDLGNGNMLLNCAPLHVNEEYYPLEANVNMAIAAAITAYARIYMSNFKNNPNIKLLYTDTDSIAVLNPLDEELIDKSIYPQYYPPPTFSVGLFFNLKKINDLVNKFD</sequence>
<evidence type="ECO:0000256" key="7">
    <source>
        <dbReference type="ARBA" id="ARBA00023125"/>
    </source>
</evidence>
<dbReference type="PRINTS" id="PR00106">
    <property type="entry name" value="DNAPOLB"/>
</dbReference>
<protein>
    <recommendedName>
        <fullName evidence="2">DNA-directed DNA polymerase</fullName>
        <ecNumber evidence="2">2.7.7.7</ecNumber>
    </recommendedName>
</protein>
<gene>
    <name evidence="10" type="primary">orf31</name>
</gene>
<keyword evidence="5" id="KW-0235">DNA replication</keyword>
<evidence type="ECO:0000259" key="9">
    <source>
        <dbReference type="Pfam" id="PF03175"/>
    </source>
</evidence>
<dbReference type="EMBL" id="MT079862">
    <property type="protein sequence ID" value="QNH92683.1"/>
    <property type="molecule type" value="Genomic_DNA"/>
</dbReference>
<keyword evidence="7" id="KW-0238">DNA-binding</keyword>
<dbReference type="PANTHER" id="PTHR33568">
    <property type="entry name" value="DNA POLYMERASE"/>
    <property type="match status" value="1"/>
</dbReference>
<reference evidence="10" key="1">
    <citation type="journal article" date="2020" name="Front. Microbiol.">
        <title>Characterization of Two Mitochondrial Genomes and Gene Expression Analysis Reveal Clues for Variations, Evolution, and Large-Sclerotium Formation in Medical Fungus Wolfiporia cocos.</title>
        <authorList>
            <person name="Chen M."/>
            <person name="Chen N."/>
            <person name="Wu T."/>
            <person name="Bian Y."/>
            <person name="Deng Y."/>
            <person name="Xu Z."/>
        </authorList>
    </citation>
    <scope>NUCLEOTIDE SEQUENCE</scope>
    <source>
        <strain evidence="10">MD-104 SS10</strain>
    </source>
</reference>
<dbReference type="AlphaFoldDB" id="A0A7G7YDW3"/>
<keyword evidence="3" id="KW-0808">Transferase</keyword>
<keyword evidence="4" id="KW-0548">Nucleotidyltransferase</keyword>
<dbReference type="InterPro" id="IPR004868">
    <property type="entry name" value="DNA-dir_DNA_pol_B_mt/vir"/>
</dbReference>
<proteinExistence type="inferred from homology"/>
<evidence type="ECO:0000313" key="10">
    <source>
        <dbReference type="EMBL" id="QNH92683.1"/>
    </source>
</evidence>
<accession>A0A7G7YDW3</accession>
<name>A0A7G7YDW3_9APHY</name>
<evidence type="ECO:0000256" key="4">
    <source>
        <dbReference type="ARBA" id="ARBA00022695"/>
    </source>
</evidence>
<dbReference type="GO" id="GO:0003677">
    <property type="term" value="F:DNA binding"/>
    <property type="evidence" value="ECO:0007669"/>
    <property type="project" value="UniProtKB-KW"/>
</dbReference>
<dbReference type="SUPFAM" id="SSF56672">
    <property type="entry name" value="DNA/RNA polymerases"/>
    <property type="match status" value="1"/>
</dbReference>
<keyword evidence="10" id="KW-0496">Mitochondrion</keyword>
<dbReference type="PANTHER" id="PTHR33568:SF3">
    <property type="entry name" value="DNA-DIRECTED DNA POLYMERASE"/>
    <property type="match status" value="1"/>
</dbReference>
<evidence type="ECO:0000256" key="1">
    <source>
        <dbReference type="ARBA" id="ARBA00005755"/>
    </source>
</evidence>
<dbReference type="GO" id="GO:0003887">
    <property type="term" value="F:DNA-directed DNA polymerase activity"/>
    <property type="evidence" value="ECO:0007669"/>
    <property type="project" value="UniProtKB-KW"/>
</dbReference>
<dbReference type="InterPro" id="IPR043502">
    <property type="entry name" value="DNA/RNA_pol_sf"/>
</dbReference>
<evidence type="ECO:0000256" key="3">
    <source>
        <dbReference type="ARBA" id="ARBA00022679"/>
    </source>
</evidence>
<evidence type="ECO:0000256" key="2">
    <source>
        <dbReference type="ARBA" id="ARBA00012417"/>
    </source>
</evidence>
<dbReference type="InterPro" id="IPR023211">
    <property type="entry name" value="DNA_pol_palm_dom_sf"/>
</dbReference>
<comment type="catalytic activity">
    <reaction evidence="8">
        <text>DNA(n) + a 2'-deoxyribonucleoside 5'-triphosphate = DNA(n+1) + diphosphate</text>
        <dbReference type="Rhea" id="RHEA:22508"/>
        <dbReference type="Rhea" id="RHEA-COMP:17339"/>
        <dbReference type="Rhea" id="RHEA-COMP:17340"/>
        <dbReference type="ChEBI" id="CHEBI:33019"/>
        <dbReference type="ChEBI" id="CHEBI:61560"/>
        <dbReference type="ChEBI" id="CHEBI:173112"/>
        <dbReference type="EC" id="2.7.7.7"/>
    </reaction>
</comment>
<keyword evidence="6" id="KW-0239">DNA-directed DNA polymerase</keyword>
<organism evidence="10">
    <name type="scientific">Wolfiporia cocos</name>
    <dbReference type="NCBI Taxonomy" id="81056"/>
    <lineage>
        <taxon>Eukaryota</taxon>
        <taxon>Fungi</taxon>
        <taxon>Dikarya</taxon>
        <taxon>Basidiomycota</taxon>
        <taxon>Agaricomycotina</taxon>
        <taxon>Agaricomycetes</taxon>
        <taxon>Polyporales</taxon>
        <taxon>Phaeolaceae</taxon>
        <taxon>Wolfiporia</taxon>
    </lineage>
</organism>